<accession>A0ACD5BEC7</accession>
<organism evidence="1 2">
    <name type="scientific">Amycolatopsis coloradensis</name>
    <dbReference type="NCBI Taxonomy" id="76021"/>
    <lineage>
        <taxon>Bacteria</taxon>
        <taxon>Bacillati</taxon>
        <taxon>Actinomycetota</taxon>
        <taxon>Actinomycetes</taxon>
        <taxon>Pseudonocardiales</taxon>
        <taxon>Pseudonocardiaceae</taxon>
        <taxon>Amycolatopsis</taxon>
    </lineage>
</organism>
<evidence type="ECO:0000313" key="2">
    <source>
        <dbReference type="Proteomes" id="UP001456344"/>
    </source>
</evidence>
<sequence>MGYVRDLRLDRIRHDILTTGDLIGDIAHRWGMTHLGRFAGEYRTRFGELPSATRH</sequence>
<evidence type="ECO:0000313" key="1">
    <source>
        <dbReference type="EMBL" id="WYW17680.1"/>
    </source>
</evidence>
<protein>
    <submittedName>
        <fullName evidence="1">Helix-turn-helix domain-containing protein</fullName>
    </submittedName>
</protein>
<gene>
    <name evidence="1" type="ORF">LCL61_19200</name>
</gene>
<keyword evidence="2" id="KW-1185">Reference proteome</keyword>
<dbReference type="EMBL" id="CP150484">
    <property type="protein sequence ID" value="WYW17680.1"/>
    <property type="molecule type" value="Genomic_DNA"/>
</dbReference>
<dbReference type="Proteomes" id="UP001456344">
    <property type="component" value="Chromosome"/>
</dbReference>
<reference evidence="1" key="1">
    <citation type="submission" date="2023-10" db="EMBL/GenBank/DDBJ databases">
        <title>Whole genome sequencing of actinobacterial strain Amycolatopsis sp. (BCA-696) identifies the underlying plant growth-promoting genes.</title>
        <authorList>
            <person name="Gandham P."/>
            <person name="Vadla N."/>
            <person name="Saji A."/>
            <person name="Srinivas V."/>
            <person name="Ruperao P."/>
            <person name="Selvanayagam S."/>
            <person name="Saxena R.K."/>
            <person name="Rathore A."/>
            <person name="Gopalakrishnan S."/>
            <person name="Thakur V."/>
        </authorList>
    </citation>
    <scope>NUCLEOTIDE SEQUENCE</scope>
    <source>
        <strain evidence="1">BCA-696</strain>
    </source>
</reference>
<proteinExistence type="predicted"/>
<name>A0ACD5BEC7_9PSEU</name>